<dbReference type="RefSeq" id="WP_109824482.1">
    <property type="nucleotide sequence ID" value="NZ_CP029494.1"/>
</dbReference>
<dbReference type="OrthoDB" id="9808776at2"/>
<dbReference type="KEGG" id="dez:DKM44_00395"/>
<evidence type="ECO:0000313" key="1">
    <source>
        <dbReference type="EMBL" id="AWN21885.1"/>
    </source>
</evidence>
<name>A0A2Z3JA75_9DEIO</name>
<dbReference type="PIRSF" id="PIRSF018957">
    <property type="entry name" value="UCP018957"/>
    <property type="match status" value="1"/>
</dbReference>
<accession>A0A2Z3JA75</accession>
<protein>
    <recommendedName>
        <fullName evidence="3">DUF1802 domain-containing protein</fullName>
    </recommendedName>
</protein>
<evidence type="ECO:0000313" key="2">
    <source>
        <dbReference type="Proteomes" id="UP000245368"/>
    </source>
</evidence>
<organism evidence="1 2">
    <name type="scientific">Deinococcus irradiatisoli</name>
    <dbReference type="NCBI Taxonomy" id="2202254"/>
    <lineage>
        <taxon>Bacteria</taxon>
        <taxon>Thermotogati</taxon>
        <taxon>Deinococcota</taxon>
        <taxon>Deinococci</taxon>
        <taxon>Deinococcales</taxon>
        <taxon>Deinococcaceae</taxon>
        <taxon>Deinococcus</taxon>
    </lineage>
</organism>
<dbReference type="Proteomes" id="UP000245368">
    <property type="component" value="Chromosome"/>
</dbReference>
<dbReference type="AlphaFoldDB" id="A0A2Z3JA75"/>
<keyword evidence="2" id="KW-1185">Reference proteome</keyword>
<evidence type="ECO:0008006" key="3">
    <source>
        <dbReference type="Google" id="ProtNLM"/>
    </source>
</evidence>
<dbReference type="InterPro" id="IPR008307">
    <property type="entry name" value="UCP018957"/>
</dbReference>
<dbReference type="InterPro" id="IPR014923">
    <property type="entry name" value="DUF1802"/>
</dbReference>
<sequence>MTFSALKEWDAQVQALARGQTAVVVRKGGILETHGGFEVEHRRFLLYPTFLHQNPAELRGDFQPLLRPDPSPGQIVLPALAEVQDLYKIESLDAALALEDLQALNAGAIERRFHYRQRPWLHALVLRVWPLTSPLALEETPEMLGCVSWVSLPENLDVELGAPSLPEADLTVLRKEVKSRLGLGALQ</sequence>
<reference evidence="1 2" key="1">
    <citation type="submission" date="2018-05" db="EMBL/GenBank/DDBJ databases">
        <title>Complete Genome Sequence of Deinococcus sp. strain 17bor-2.</title>
        <authorList>
            <person name="Srinivasan S."/>
        </authorList>
    </citation>
    <scope>NUCLEOTIDE SEQUENCE [LARGE SCALE GENOMIC DNA]</scope>
    <source>
        <strain evidence="1 2">17bor-2</strain>
    </source>
</reference>
<dbReference type="Pfam" id="PF08819">
    <property type="entry name" value="DUF1802"/>
    <property type="match status" value="1"/>
</dbReference>
<dbReference type="EMBL" id="CP029494">
    <property type="protein sequence ID" value="AWN21885.1"/>
    <property type="molecule type" value="Genomic_DNA"/>
</dbReference>
<gene>
    <name evidence="1" type="ORF">DKM44_00395</name>
</gene>
<proteinExistence type="predicted"/>